<evidence type="ECO:0000313" key="2">
    <source>
        <dbReference type="Proteomes" id="UP000271554"/>
    </source>
</evidence>
<dbReference type="RefSeq" id="WP_120720841.1">
    <property type="nucleotide sequence ID" value="NZ_CP032698.1"/>
</dbReference>
<dbReference type="AlphaFoldDB" id="A0A387HAW0"/>
<proteinExistence type="predicted"/>
<dbReference type="Proteomes" id="UP000271554">
    <property type="component" value="Chromosome"/>
</dbReference>
<gene>
    <name evidence="1" type="primary">pqqD</name>
    <name evidence="1" type="ORF">DWB77_01919</name>
</gene>
<reference evidence="1 2" key="1">
    <citation type="submission" date="2018-10" db="EMBL/GenBank/DDBJ databases">
        <title>Relationship between Morphology and Antimicrobial Activity in Streptomyces.</title>
        <authorList>
            <person name="Kang H.J."/>
            <person name="Kim S.B."/>
        </authorList>
    </citation>
    <scope>NUCLEOTIDE SEQUENCE [LARGE SCALE GENOMIC DNA]</scope>
    <source>
        <strain evidence="1 2">BH38</strain>
    </source>
</reference>
<organism evidence="1 2">
    <name type="scientific">Streptomyces hundungensis</name>
    <dbReference type="NCBI Taxonomy" id="1077946"/>
    <lineage>
        <taxon>Bacteria</taxon>
        <taxon>Bacillati</taxon>
        <taxon>Actinomycetota</taxon>
        <taxon>Actinomycetes</taxon>
        <taxon>Kitasatosporales</taxon>
        <taxon>Streptomycetaceae</taxon>
        <taxon>Streptomyces</taxon>
    </lineage>
</organism>
<name>A0A387HAW0_9ACTN</name>
<dbReference type="Gene3D" id="1.10.10.1150">
    <property type="entry name" value="Coenzyme PQQ synthesis protein D (PqqD)"/>
    <property type="match status" value="1"/>
</dbReference>
<dbReference type="KEGG" id="shun:DWB77_01919"/>
<dbReference type="InterPro" id="IPR008792">
    <property type="entry name" value="PQQD"/>
</dbReference>
<dbReference type="InterPro" id="IPR041881">
    <property type="entry name" value="PqqD_sf"/>
</dbReference>
<evidence type="ECO:0000313" key="1">
    <source>
        <dbReference type="EMBL" id="AYG79801.1"/>
    </source>
</evidence>
<keyword evidence="2" id="KW-1185">Reference proteome</keyword>
<protein>
    <submittedName>
        <fullName evidence="1">Coenzyme PQQ synthesis protein D</fullName>
    </submittedName>
</protein>
<accession>A0A387HAW0</accession>
<sequence length="93" mass="10114">MSTAGPVTAESIPSVRPDIRVRKIRGTLVVAVPEQAFELAETTAFIWKRIDGVLTVGGIGELLAREYEIDVETAVEDTIEVLSELVEYGAVRV</sequence>
<dbReference type="OrthoDB" id="4293927at2"/>
<dbReference type="EMBL" id="CP032698">
    <property type="protein sequence ID" value="AYG79801.1"/>
    <property type="molecule type" value="Genomic_DNA"/>
</dbReference>
<dbReference type="Pfam" id="PF05402">
    <property type="entry name" value="PqqD"/>
    <property type="match status" value="1"/>
</dbReference>